<keyword evidence="3" id="KW-1185">Reference proteome</keyword>
<evidence type="ECO:0000313" key="2">
    <source>
        <dbReference type="EMBL" id="ATW26537.1"/>
    </source>
</evidence>
<proteinExistence type="predicted"/>
<dbReference type="OrthoDB" id="1910992at2"/>
<name>A0A3G1KVX4_FORW1</name>
<evidence type="ECO:0000256" key="1">
    <source>
        <dbReference type="SAM" id="Coils"/>
    </source>
</evidence>
<dbReference type="Proteomes" id="UP000323521">
    <property type="component" value="Chromosome"/>
</dbReference>
<keyword evidence="1" id="KW-0175">Coiled coil</keyword>
<evidence type="ECO:0000313" key="3">
    <source>
        <dbReference type="Proteomes" id="UP000323521"/>
    </source>
</evidence>
<feature type="coiled-coil region" evidence="1">
    <location>
        <begin position="146"/>
        <end position="180"/>
    </location>
</feature>
<dbReference type="EMBL" id="CP017634">
    <property type="protein sequence ID" value="ATW26537.1"/>
    <property type="molecule type" value="Genomic_DNA"/>
</dbReference>
<reference evidence="2 3" key="1">
    <citation type="submission" date="2016-10" db="EMBL/GenBank/DDBJ databases">
        <title>Complete Genome Sequence of Peptococcaceae strain DCMF.</title>
        <authorList>
            <person name="Edwards R.J."/>
            <person name="Holland S.I."/>
            <person name="Deshpande N.P."/>
            <person name="Wong Y.K."/>
            <person name="Ertan H."/>
            <person name="Manefield M."/>
            <person name="Russell T.L."/>
            <person name="Lee M.J."/>
        </authorList>
    </citation>
    <scope>NUCLEOTIDE SEQUENCE [LARGE SCALE GENOMIC DNA]</scope>
    <source>
        <strain evidence="2 3">DCMF</strain>
    </source>
</reference>
<dbReference type="AlphaFoldDB" id="A0A3G1KVX4"/>
<sequence length="206" mass="23537">MGEKKSIFEKMGLVEKVETNGTETDTVNRKSKLLGEEATNLAKLVHEIKGQGANLESEEVLTNETRFDKHLTVAEIYQTQNMKTDSWNTVFIIDEFLKALPQYLPDSVKRQSVTDIITSSGMQLDKLIQDGKERLTLLQNHLEQFSTSNNKAIQEYEKDIERLTEQINQLKKSIAGIKELQDTQKATIEYETQKISNIIDFVQPSK</sequence>
<gene>
    <name evidence="2" type="ORF">DCMF_18865</name>
</gene>
<organism evidence="2 3">
    <name type="scientific">Formimonas warabiya</name>
    <dbReference type="NCBI Taxonomy" id="1761012"/>
    <lineage>
        <taxon>Bacteria</taxon>
        <taxon>Bacillati</taxon>
        <taxon>Bacillota</taxon>
        <taxon>Clostridia</taxon>
        <taxon>Eubacteriales</taxon>
        <taxon>Peptococcaceae</taxon>
        <taxon>Candidatus Formimonas</taxon>
    </lineage>
</organism>
<protein>
    <submittedName>
        <fullName evidence="2">Uncharacterized protein</fullName>
    </submittedName>
</protein>
<accession>A0A3G1KVX4</accession>
<dbReference type="RefSeq" id="WP_148135855.1">
    <property type="nucleotide sequence ID" value="NZ_CP017634.1"/>
</dbReference>
<dbReference type="KEGG" id="fwa:DCMF_18865"/>